<evidence type="ECO:0000313" key="2">
    <source>
        <dbReference type="Proteomes" id="UP001632038"/>
    </source>
</evidence>
<dbReference type="InterPro" id="IPR036691">
    <property type="entry name" value="Endo/exonu/phosph_ase_sf"/>
</dbReference>
<dbReference type="SUPFAM" id="SSF56219">
    <property type="entry name" value="DNase I-like"/>
    <property type="match status" value="1"/>
</dbReference>
<proteinExistence type="predicted"/>
<dbReference type="Proteomes" id="UP001632038">
    <property type="component" value="Unassembled WGS sequence"/>
</dbReference>
<accession>A0ABD3D728</accession>
<dbReference type="EMBL" id="JAVIJP010000025">
    <property type="protein sequence ID" value="KAL3637381.1"/>
    <property type="molecule type" value="Genomic_DNA"/>
</dbReference>
<dbReference type="PANTHER" id="PTHR33710">
    <property type="entry name" value="BNAC02G09200D PROTEIN"/>
    <property type="match status" value="1"/>
</dbReference>
<dbReference type="Gene3D" id="3.60.10.10">
    <property type="entry name" value="Endonuclease/exonuclease/phosphatase"/>
    <property type="match status" value="1"/>
</dbReference>
<reference evidence="2" key="1">
    <citation type="journal article" date="2024" name="IScience">
        <title>Strigolactones Initiate the Formation of Haustorium-like Structures in Castilleja.</title>
        <authorList>
            <person name="Buerger M."/>
            <person name="Peterson D."/>
            <person name="Chory J."/>
        </authorList>
    </citation>
    <scope>NUCLEOTIDE SEQUENCE [LARGE SCALE GENOMIC DNA]</scope>
</reference>
<comment type="caution">
    <text evidence="1">The sequence shown here is derived from an EMBL/GenBank/DDBJ whole genome shotgun (WGS) entry which is preliminary data.</text>
</comment>
<evidence type="ECO:0000313" key="1">
    <source>
        <dbReference type="EMBL" id="KAL3637381.1"/>
    </source>
</evidence>
<dbReference type="PANTHER" id="PTHR33710:SF13">
    <property type="entry name" value="ENDONUCLEASE_EXONUCLEASE_PHOSPHATASE FAMILY PROTEIN"/>
    <property type="match status" value="1"/>
</dbReference>
<protein>
    <recommendedName>
        <fullName evidence="3">Endonuclease/exonuclease/phosphatase domain-containing protein</fullName>
    </recommendedName>
</protein>
<keyword evidence="2" id="KW-1185">Reference proteome</keyword>
<name>A0ABD3D728_9LAMI</name>
<sequence>MGKDGVIDYTKKMIMDKKISILAILEPKKTQLKIQEYATKLGFNNYMHGGDINQHIWIFWKDNCQVVWVSSMEQAMTVKIKIHNMQIYSTFVYAQCTRSARKNLWDYIDQQQYDKDNWILGGDFNCVLKASEKSGGNHPCITSISDFNSCLINNNLSELNYKGNPFTWGNNQQGKKRIWEKLNRILMNGTAFNNLPDMDVIHLPRSFSDHAPLWFKLTTPPDIKRRFRFQKMWIDHKDFKALIAENWNINIQGHIGYVITEKLRRTRKALKHWN</sequence>
<organism evidence="1 2">
    <name type="scientific">Castilleja foliolosa</name>
    <dbReference type="NCBI Taxonomy" id="1961234"/>
    <lineage>
        <taxon>Eukaryota</taxon>
        <taxon>Viridiplantae</taxon>
        <taxon>Streptophyta</taxon>
        <taxon>Embryophyta</taxon>
        <taxon>Tracheophyta</taxon>
        <taxon>Spermatophyta</taxon>
        <taxon>Magnoliopsida</taxon>
        <taxon>eudicotyledons</taxon>
        <taxon>Gunneridae</taxon>
        <taxon>Pentapetalae</taxon>
        <taxon>asterids</taxon>
        <taxon>lamiids</taxon>
        <taxon>Lamiales</taxon>
        <taxon>Orobanchaceae</taxon>
        <taxon>Pedicularideae</taxon>
        <taxon>Castillejinae</taxon>
        <taxon>Castilleja</taxon>
    </lineage>
</organism>
<evidence type="ECO:0008006" key="3">
    <source>
        <dbReference type="Google" id="ProtNLM"/>
    </source>
</evidence>
<dbReference type="AlphaFoldDB" id="A0ABD3D728"/>
<gene>
    <name evidence="1" type="ORF">CASFOL_018549</name>
</gene>